<keyword evidence="3" id="KW-1185">Reference proteome</keyword>
<name>A0AAD6TUG2_9AGAR</name>
<feature type="region of interest" description="Disordered" evidence="1">
    <location>
        <begin position="609"/>
        <end position="834"/>
    </location>
</feature>
<evidence type="ECO:0000256" key="1">
    <source>
        <dbReference type="SAM" id="MobiDB-lite"/>
    </source>
</evidence>
<dbReference type="AlphaFoldDB" id="A0AAD6TUG2"/>
<feature type="compositionally biased region" description="Basic and acidic residues" evidence="1">
    <location>
        <begin position="616"/>
        <end position="627"/>
    </location>
</feature>
<protein>
    <submittedName>
        <fullName evidence="2">Uncharacterized protein</fullName>
    </submittedName>
</protein>
<organism evidence="2 3">
    <name type="scientific">Mycena belliarum</name>
    <dbReference type="NCBI Taxonomy" id="1033014"/>
    <lineage>
        <taxon>Eukaryota</taxon>
        <taxon>Fungi</taxon>
        <taxon>Dikarya</taxon>
        <taxon>Basidiomycota</taxon>
        <taxon>Agaricomycotina</taxon>
        <taxon>Agaricomycetes</taxon>
        <taxon>Agaricomycetidae</taxon>
        <taxon>Agaricales</taxon>
        <taxon>Marasmiineae</taxon>
        <taxon>Mycenaceae</taxon>
        <taxon>Mycena</taxon>
    </lineage>
</organism>
<reference evidence="2" key="1">
    <citation type="submission" date="2023-03" db="EMBL/GenBank/DDBJ databases">
        <title>Massive genome expansion in bonnet fungi (Mycena s.s.) driven by repeated elements and novel gene families across ecological guilds.</title>
        <authorList>
            <consortium name="Lawrence Berkeley National Laboratory"/>
            <person name="Harder C.B."/>
            <person name="Miyauchi S."/>
            <person name="Viragh M."/>
            <person name="Kuo A."/>
            <person name="Thoen E."/>
            <person name="Andreopoulos B."/>
            <person name="Lu D."/>
            <person name="Skrede I."/>
            <person name="Drula E."/>
            <person name="Henrissat B."/>
            <person name="Morin E."/>
            <person name="Kohler A."/>
            <person name="Barry K."/>
            <person name="LaButti K."/>
            <person name="Morin E."/>
            <person name="Salamov A."/>
            <person name="Lipzen A."/>
            <person name="Mereny Z."/>
            <person name="Hegedus B."/>
            <person name="Baldrian P."/>
            <person name="Stursova M."/>
            <person name="Weitz H."/>
            <person name="Taylor A."/>
            <person name="Grigoriev I.V."/>
            <person name="Nagy L.G."/>
            <person name="Martin F."/>
            <person name="Kauserud H."/>
        </authorList>
    </citation>
    <scope>NUCLEOTIDE SEQUENCE</scope>
    <source>
        <strain evidence="2">CBHHK173m</strain>
    </source>
</reference>
<evidence type="ECO:0000313" key="2">
    <source>
        <dbReference type="EMBL" id="KAJ7078701.1"/>
    </source>
</evidence>
<comment type="caution">
    <text evidence="2">The sequence shown here is derived from an EMBL/GenBank/DDBJ whole genome shotgun (WGS) entry which is preliminary data.</text>
</comment>
<feature type="compositionally biased region" description="Acidic residues" evidence="1">
    <location>
        <begin position="797"/>
        <end position="822"/>
    </location>
</feature>
<proteinExistence type="predicted"/>
<feature type="compositionally biased region" description="Low complexity" evidence="1">
    <location>
        <begin position="353"/>
        <end position="395"/>
    </location>
</feature>
<feature type="region of interest" description="Disordered" evidence="1">
    <location>
        <begin position="353"/>
        <end position="397"/>
    </location>
</feature>
<sequence>MGRQRTGKPPGRVSHFQDEKLAWLEAAENDFRSEDRSTFYDNITKKFLARYGFDLPVTENVPGDIEDWVPRNRKEGLDGEALEAEKLFQDDARKKLRTKLSNWYRTRFTGKKVHSGALNKILKTMRGMSSASTRPRRQTAVALYSGRFYETKMKAEFDALWKTAKDTLTLDKRISMCQDFVRAKWAAETEEFRESMEEEIRQNHKDALRKFKEAREVTESTAKEYHEALESFDEVGIPVADAMSEYLGMHVMIFAVGPTGSQKGEVRLRSVFSDTAEGQISKMWGEFDRNAFTAAEASMTRYGRAFFTREECRARQWPPVAAAPDLEGLLPMENRDGTISEFLVPAAITTTRTTTRTAPAATTTPIAPAASTASTASTAPSMPANASTAGKAAAAPESTDTLLDHPTLPADDVDRWGWCDTLVNLHKLMGSKDWGPRWVELGERIVAFELSLFYVDGGRLKITQSRPAEYAKWMKEHRTGDDFPVAADFDGRLLQWWYDIGPVNRVDLAEGEEWTRKERQERDWVAWSRLRVGGNNGVILVLLGLTWWGQSIVNAAAGEGLGAGEAALSASNAWQYMVEDVLWALGEMTDPMNDEDKRDWEAARAEVMGLSLEDDMSTKPKETETSAKGKSGKGKGVKEKKAPPKKAAKRTRDEDEAEDGPPTKQRRSTRSPPSNSEPASKPQVVIERPRPKPKPKLPRKSVAAADGPAVSVEGSTPQRDVDMGAEGGTGTAGTERGPTVLLDEERQDVPQRSPLLAPVAIVRRGDQQSDPDLNGGDPFANNAVGTSDPFAGMSAEEREDFENELLLDGEAGDEEDGGDDEGMGQGKMVDVVDE</sequence>
<dbReference type="EMBL" id="JARJCN010000064">
    <property type="protein sequence ID" value="KAJ7078701.1"/>
    <property type="molecule type" value="Genomic_DNA"/>
</dbReference>
<dbReference type="Proteomes" id="UP001222325">
    <property type="component" value="Unassembled WGS sequence"/>
</dbReference>
<accession>A0AAD6TUG2</accession>
<gene>
    <name evidence="2" type="ORF">B0H15DRAFT_804724</name>
</gene>
<evidence type="ECO:0000313" key="3">
    <source>
        <dbReference type="Proteomes" id="UP001222325"/>
    </source>
</evidence>